<reference evidence="1 2" key="1">
    <citation type="submission" date="2018-03" db="EMBL/GenBank/DDBJ databases">
        <title>Genomic Encyclopedia of Archaeal and Bacterial Type Strains, Phase II (KMG-II): from individual species to whole genera.</title>
        <authorList>
            <person name="Goeker M."/>
        </authorList>
    </citation>
    <scope>NUCLEOTIDE SEQUENCE [LARGE SCALE GENOMIC DNA]</scope>
    <source>
        <strain evidence="1 2">DSM 18107</strain>
    </source>
</reference>
<sequence length="30" mass="3400">MANNNIQVGKQLLFTICELYSITNKTKVNT</sequence>
<protein>
    <submittedName>
        <fullName evidence="1">Uncharacterized protein</fullName>
    </submittedName>
</protein>
<proteinExistence type="predicted"/>
<dbReference type="Proteomes" id="UP000240978">
    <property type="component" value="Unassembled WGS sequence"/>
</dbReference>
<evidence type="ECO:0000313" key="1">
    <source>
        <dbReference type="EMBL" id="PSL24494.1"/>
    </source>
</evidence>
<accession>A0A2P8FRZ2</accession>
<dbReference type="EMBL" id="PYGK01000015">
    <property type="protein sequence ID" value="PSL24494.1"/>
    <property type="molecule type" value="Genomic_DNA"/>
</dbReference>
<dbReference type="AlphaFoldDB" id="A0A2P8FRZ2"/>
<gene>
    <name evidence="1" type="ORF">CLV42_11581</name>
</gene>
<evidence type="ECO:0000313" key="2">
    <source>
        <dbReference type="Proteomes" id="UP000240978"/>
    </source>
</evidence>
<organism evidence="1 2">
    <name type="scientific">Chitinophaga ginsengisoli</name>
    <dbReference type="NCBI Taxonomy" id="363837"/>
    <lineage>
        <taxon>Bacteria</taxon>
        <taxon>Pseudomonadati</taxon>
        <taxon>Bacteroidota</taxon>
        <taxon>Chitinophagia</taxon>
        <taxon>Chitinophagales</taxon>
        <taxon>Chitinophagaceae</taxon>
        <taxon>Chitinophaga</taxon>
    </lineage>
</organism>
<name>A0A2P8FRZ2_9BACT</name>
<keyword evidence="2" id="KW-1185">Reference proteome</keyword>
<comment type="caution">
    <text evidence="1">The sequence shown here is derived from an EMBL/GenBank/DDBJ whole genome shotgun (WGS) entry which is preliminary data.</text>
</comment>